<evidence type="ECO:0000313" key="1">
    <source>
        <dbReference type="EMBL" id="CDM94090.1"/>
    </source>
</evidence>
<proteinExistence type="predicted"/>
<dbReference type="PANTHER" id="PTHR36382">
    <property type="entry name" value="OSJNBA0043L09.26 PROTEIN"/>
    <property type="match status" value="1"/>
</dbReference>
<reference evidence="1 2" key="1">
    <citation type="submission" date="2014-02" db="EMBL/GenBank/DDBJ databases">
        <authorList>
            <person name="Genoscope - CEA"/>
        </authorList>
    </citation>
    <scope>NUCLEOTIDE SEQUENCE [LARGE SCALE GENOMIC DNA]</scope>
    <source>
        <strain evidence="1 2">PCC 8005</strain>
    </source>
</reference>
<dbReference type="EMBL" id="FO818640">
    <property type="protein sequence ID" value="CDM94090.1"/>
    <property type="molecule type" value="Genomic_DNA"/>
</dbReference>
<keyword evidence="2" id="KW-1185">Reference proteome</keyword>
<gene>
    <name evidence="1" type="ORF">ARTHRO_11764</name>
</gene>
<dbReference type="PANTHER" id="PTHR36382:SF2">
    <property type="entry name" value="OS04G0635700 PROTEIN"/>
    <property type="match status" value="1"/>
</dbReference>
<dbReference type="RefSeq" id="WP_006620654.1">
    <property type="nucleotide sequence ID" value="NZ_FO818640.1"/>
</dbReference>
<evidence type="ECO:0000313" key="2">
    <source>
        <dbReference type="Proteomes" id="UP000032946"/>
    </source>
</evidence>
<protein>
    <submittedName>
        <fullName evidence="1">Uncharacterized protein</fullName>
    </submittedName>
</protein>
<accession>A0A9P1NXN0</accession>
<dbReference type="Proteomes" id="UP000032946">
    <property type="component" value="Chromosome"/>
</dbReference>
<organism evidence="1 2">
    <name type="scientific">Limnospira indica PCC 8005</name>
    <dbReference type="NCBI Taxonomy" id="376219"/>
    <lineage>
        <taxon>Bacteria</taxon>
        <taxon>Bacillati</taxon>
        <taxon>Cyanobacteriota</taxon>
        <taxon>Cyanophyceae</taxon>
        <taxon>Oscillatoriophycideae</taxon>
        <taxon>Oscillatoriales</taxon>
        <taxon>Sirenicapillariaceae</taxon>
        <taxon>Limnospira</taxon>
    </lineage>
</organism>
<dbReference type="AlphaFoldDB" id="A0A9P1NXN0"/>
<name>A0A9P1NXN0_9CYAN</name>
<sequence>MMQTDREFLTPEEAVKVDAALLSSKEKFATRLAIYALRCLREISQQQECAIASVTLDQITQWIEQDTRLHDKLEIDSSFTSFFSRLVMSSMKPLDRISQELQIPMANLTVDQVVAGFEKESQVKRE</sequence>